<dbReference type="InterPro" id="IPR023333">
    <property type="entry name" value="Proteasome_suB-type"/>
</dbReference>
<name>A0A1Y2BZX6_9FUNG</name>
<dbReference type="GO" id="GO:0005737">
    <property type="term" value="C:cytoplasm"/>
    <property type="evidence" value="ECO:0007669"/>
    <property type="project" value="UniProtKB-SubCell"/>
</dbReference>
<dbReference type="GO" id="GO:0010499">
    <property type="term" value="P:proteasomal ubiquitin-independent protein catabolic process"/>
    <property type="evidence" value="ECO:0007669"/>
    <property type="project" value="EnsemblFungi"/>
</dbReference>
<evidence type="ECO:0000256" key="1">
    <source>
        <dbReference type="ARBA" id="ARBA00022490"/>
    </source>
</evidence>
<evidence type="ECO:0000256" key="3">
    <source>
        <dbReference type="ARBA" id="ARBA00023242"/>
    </source>
</evidence>
<comment type="subcellular location">
    <subcellularLocation>
        <location evidence="5">Cytoplasm</location>
    </subcellularLocation>
    <subcellularLocation>
        <location evidence="5">Nucleus</location>
    </subcellularLocation>
</comment>
<dbReference type="InterPro" id="IPR029055">
    <property type="entry name" value="Ntn_hydrolases_N"/>
</dbReference>
<dbReference type="CDD" id="cd03757">
    <property type="entry name" value="proteasome_beta_type_1"/>
    <property type="match status" value="1"/>
</dbReference>
<comment type="function">
    <text evidence="5">Component of the proteasome, a multicatalytic proteinase complex which is characterized by its ability to cleave peptides with Arg, Phe, Tyr, Leu, and Glu adjacent to the leaving group at neutral or slightly basic pH. The proteasome has an ATP-dependent proteolytic activity.</text>
</comment>
<protein>
    <recommendedName>
        <fullName evidence="5">Proteasome subunit beta</fullName>
    </recommendedName>
</protein>
<evidence type="ECO:0000256" key="5">
    <source>
        <dbReference type="RuleBase" id="RU004203"/>
    </source>
</evidence>
<gene>
    <name evidence="6" type="ORF">BCR33DRAFT_681864</name>
</gene>
<dbReference type="FunFam" id="3.60.20.10:FF:000027">
    <property type="entry name" value="Proteasome subunit beta type-6"/>
    <property type="match status" value="1"/>
</dbReference>
<dbReference type="PROSITE" id="PS00854">
    <property type="entry name" value="PROTEASOME_BETA_1"/>
    <property type="match status" value="1"/>
</dbReference>
<dbReference type="Pfam" id="PF00227">
    <property type="entry name" value="Proteasome"/>
    <property type="match status" value="1"/>
</dbReference>
<dbReference type="PROSITE" id="PS51476">
    <property type="entry name" value="PROTEASOME_BETA_2"/>
    <property type="match status" value="1"/>
</dbReference>
<comment type="similarity">
    <text evidence="5">Belongs to the peptidase T1B family.</text>
</comment>
<dbReference type="PANTHER" id="PTHR32194">
    <property type="entry name" value="METALLOPROTEASE TLDD"/>
    <property type="match status" value="1"/>
</dbReference>
<dbReference type="AlphaFoldDB" id="A0A1Y2BZX6"/>
<keyword evidence="6" id="KW-0378">Hydrolase</keyword>
<dbReference type="GO" id="GO:0016787">
    <property type="term" value="F:hydrolase activity"/>
    <property type="evidence" value="ECO:0007669"/>
    <property type="project" value="UniProtKB-KW"/>
</dbReference>
<dbReference type="SUPFAM" id="SSF56235">
    <property type="entry name" value="N-terminal nucleophile aminohydrolases (Ntn hydrolases)"/>
    <property type="match status" value="1"/>
</dbReference>
<dbReference type="Proteomes" id="UP000193642">
    <property type="component" value="Unassembled WGS sequence"/>
</dbReference>
<accession>A0A1Y2BZX6</accession>
<dbReference type="STRING" id="329046.A0A1Y2BZX6"/>
<keyword evidence="7" id="KW-1185">Reference proteome</keyword>
<comment type="subunit">
    <text evidence="4">The 26S proteasome consists of a 20S proteasome core and two 19S regulatory subunits. The 20S proteasome core is composed of 28 subunits that are arranged in four stacked rings, resulting in a barrel-shaped structure. The two end rings are each formed by seven alpha subunits, and the two central rings are each formed by seven beta subunits. The catalytic chamber with the active sites is on the inside of the barrel.</text>
</comment>
<sequence length="220" mass="24540">MGGNIEHRFSPYTDNGGTTLAIAGEDFCVVAGDTRQSEGYLINARYSPKVYHLKNNAVLATGGMHADGVALVKRIGQNLDWYVHKHEKQMSAPALAQMLSTILYSKRFFPYYVWNTLGGLDENGKGCVFSYDPVGNFEKQHWSCSGSAGHLIQPFLDNQIGHKHQSNVEHHLLPLDQVLKIVKDAFNGATERDIYTGDFVEIFIITKDGVTVQKHDLKKD</sequence>
<dbReference type="GO" id="GO:0019774">
    <property type="term" value="C:proteasome core complex, beta-subunit complex"/>
    <property type="evidence" value="ECO:0007669"/>
    <property type="project" value="EnsemblFungi"/>
</dbReference>
<comment type="subunit">
    <text evidence="5">Component of the proteasome complex.</text>
</comment>
<dbReference type="Gene3D" id="3.60.20.10">
    <property type="entry name" value="Glutamine Phosphoribosylpyrophosphate, subunit 1, domain 1"/>
    <property type="match status" value="1"/>
</dbReference>
<keyword evidence="2 5" id="KW-0647">Proteasome</keyword>
<dbReference type="PANTHER" id="PTHR32194:SF2">
    <property type="entry name" value="PROTEASOME SUBUNIT BETA TYPE-1"/>
    <property type="match status" value="1"/>
</dbReference>
<evidence type="ECO:0000313" key="7">
    <source>
        <dbReference type="Proteomes" id="UP000193642"/>
    </source>
</evidence>
<reference evidence="6 7" key="1">
    <citation type="submission" date="2016-07" db="EMBL/GenBank/DDBJ databases">
        <title>Pervasive Adenine N6-methylation of Active Genes in Fungi.</title>
        <authorList>
            <consortium name="DOE Joint Genome Institute"/>
            <person name="Mondo S.J."/>
            <person name="Dannebaum R.O."/>
            <person name="Kuo R.C."/>
            <person name="Labutti K."/>
            <person name="Haridas S."/>
            <person name="Kuo A."/>
            <person name="Salamov A."/>
            <person name="Ahrendt S.R."/>
            <person name="Lipzen A."/>
            <person name="Sullivan W."/>
            <person name="Andreopoulos W.B."/>
            <person name="Clum A."/>
            <person name="Lindquist E."/>
            <person name="Daum C."/>
            <person name="Ramamoorthy G.K."/>
            <person name="Gryganskyi A."/>
            <person name="Culley D."/>
            <person name="Magnuson J.K."/>
            <person name="James T.Y."/>
            <person name="O'Malley M.A."/>
            <person name="Stajich J.E."/>
            <person name="Spatafora J.W."/>
            <person name="Visel A."/>
            <person name="Grigoriev I.V."/>
        </authorList>
    </citation>
    <scope>NUCLEOTIDE SEQUENCE [LARGE SCALE GENOMIC DNA]</scope>
    <source>
        <strain evidence="6 7">JEL800</strain>
    </source>
</reference>
<dbReference type="GO" id="GO:0043161">
    <property type="term" value="P:proteasome-mediated ubiquitin-dependent protein catabolic process"/>
    <property type="evidence" value="ECO:0007669"/>
    <property type="project" value="EnsemblFungi"/>
</dbReference>
<dbReference type="GO" id="GO:0005634">
    <property type="term" value="C:nucleus"/>
    <property type="evidence" value="ECO:0007669"/>
    <property type="project" value="UniProtKB-SubCell"/>
</dbReference>
<dbReference type="OrthoDB" id="268479at2759"/>
<organism evidence="6 7">
    <name type="scientific">Rhizoclosmatium globosum</name>
    <dbReference type="NCBI Taxonomy" id="329046"/>
    <lineage>
        <taxon>Eukaryota</taxon>
        <taxon>Fungi</taxon>
        <taxon>Fungi incertae sedis</taxon>
        <taxon>Chytridiomycota</taxon>
        <taxon>Chytridiomycota incertae sedis</taxon>
        <taxon>Chytridiomycetes</taxon>
        <taxon>Chytridiales</taxon>
        <taxon>Chytriomycetaceae</taxon>
        <taxon>Rhizoclosmatium</taxon>
    </lineage>
</organism>
<keyword evidence="3 5" id="KW-0539">Nucleus</keyword>
<evidence type="ECO:0000313" key="6">
    <source>
        <dbReference type="EMBL" id="ORY39615.1"/>
    </source>
</evidence>
<keyword evidence="1 5" id="KW-0963">Cytoplasm</keyword>
<dbReference type="EMBL" id="MCGO01000039">
    <property type="protein sequence ID" value="ORY39615.1"/>
    <property type="molecule type" value="Genomic_DNA"/>
</dbReference>
<comment type="caution">
    <text evidence="6">The sequence shown here is derived from an EMBL/GenBank/DDBJ whole genome shotgun (WGS) entry which is preliminary data.</text>
</comment>
<evidence type="ECO:0000256" key="4">
    <source>
        <dbReference type="ARBA" id="ARBA00026071"/>
    </source>
</evidence>
<dbReference type="InterPro" id="IPR016050">
    <property type="entry name" value="Proteasome_bsu_CS"/>
</dbReference>
<proteinExistence type="inferred from homology"/>
<dbReference type="InterPro" id="IPR001353">
    <property type="entry name" value="Proteasome_sua/b"/>
</dbReference>
<evidence type="ECO:0000256" key="2">
    <source>
        <dbReference type="ARBA" id="ARBA00022942"/>
    </source>
</evidence>